<dbReference type="InterPro" id="IPR017972">
    <property type="entry name" value="Cyt_P450_CS"/>
</dbReference>
<comment type="cofactor">
    <cofactor evidence="2">
        <name>heme</name>
        <dbReference type="ChEBI" id="CHEBI:30413"/>
    </cofactor>
</comment>
<feature type="binding site" description="axial binding residue" evidence="2">
    <location>
        <position position="450"/>
    </location>
    <ligand>
        <name>heme</name>
        <dbReference type="ChEBI" id="CHEBI:30413"/>
    </ligand>
    <ligandPart>
        <name>Fe</name>
        <dbReference type="ChEBI" id="CHEBI:18248"/>
    </ligandPart>
</feature>
<evidence type="ECO:0000256" key="2">
    <source>
        <dbReference type="PIRSR" id="PIRSR602401-1"/>
    </source>
</evidence>
<evidence type="ECO:0000313" key="6">
    <source>
        <dbReference type="Proteomes" id="UP000887567"/>
    </source>
</evidence>
<dbReference type="Pfam" id="PF00067">
    <property type="entry name" value="p450"/>
    <property type="match status" value="1"/>
</dbReference>
<name>A0A913WPB2_EXADI</name>
<keyword evidence="4" id="KW-0472">Membrane</keyword>
<dbReference type="PROSITE" id="PS00086">
    <property type="entry name" value="CYTOCHROME_P450"/>
    <property type="match status" value="1"/>
</dbReference>
<evidence type="ECO:0000256" key="4">
    <source>
        <dbReference type="SAM" id="Phobius"/>
    </source>
</evidence>
<dbReference type="PANTHER" id="PTHR24293">
    <property type="entry name" value="CYTOCHROME P450 FAMILY 46 SUBFAMILY A"/>
    <property type="match status" value="1"/>
</dbReference>
<keyword evidence="3" id="KW-0503">Monooxygenase</keyword>
<dbReference type="AlphaFoldDB" id="A0A913WPB2"/>
<feature type="transmembrane region" description="Helical" evidence="4">
    <location>
        <begin position="9"/>
        <end position="33"/>
    </location>
</feature>
<organism evidence="5 6">
    <name type="scientific">Exaiptasia diaphana</name>
    <name type="common">Tropical sea anemone</name>
    <name type="synonym">Aiptasia pulchella</name>
    <dbReference type="NCBI Taxonomy" id="2652724"/>
    <lineage>
        <taxon>Eukaryota</taxon>
        <taxon>Metazoa</taxon>
        <taxon>Cnidaria</taxon>
        <taxon>Anthozoa</taxon>
        <taxon>Hexacorallia</taxon>
        <taxon>Actiniaria</taxon>
        <taxon>Aiptasiidae</taxon>
        <taxon>Exaiptasia</taxon>
    </lineage>
</organism>
<sequence>MALLLSVDVLLKVLCLLTFLVIILFVCAVIYIYHKHSQYRHIPGPKRDSFFLGNVPTLNEEINVRQRCIQDVWFDWHLEFGAVFVFWVYFTPVAMFLDPEDVKKVLITLNLPKAGRVYNRLAYVYGQRMAGNGILTELNHEIWKKKRKRLDKAFHRSYLMNLMESFNKICDIFLDKIGKMADGKTEVEMSGEFGRVTLDVIGKVGFGIDTKAVESATSPFPVAVTGVLEGVESSFRNPFWMFKFWNWPYQNEVIKTVQYLRQFAFSVIDKRIAEGNGDRKDILAHLVSLKESSENEDYQMENMVDDFGTFFLAGQETTSNQLAFTLFEVLEHPDIKNRIVEEIQDVLGEKQFVAYDDLGKLEYLGMTLKESLRMHPPIGGTQRILYHQEMIGGYNVPANTPVNVSYHITQNSPHYWKDPEVFDPTRFELKNKIGRSSTQYTPFSSGPRTCIGKTLAEFEARVIMARLFQEFELELVPGQKLAITQKTTIRPKNGVKCFIRRRK</sequence>
<dbReference type="InterPro" id="IPR002401">
    <property type="entry name" value="Cyt_P450_E_grp-I"/>
</dbReference>
<dbReference type="PRINTS" id="PR00463">
    <property type="entry name" value="EP450I"/>
</dbReference>
<keyword evidence="3" id="KW-0560">Oxidoreductase</keyword>
<dbReference type="EnsemblMetazoa" id="XM_021036367.2">
    <property type="protein sequence ID" value="XP_020892026.1"/>
    <property type="gene ID" value="LOC110231351"/>
</dbReference>
<dbReference type="Gene3D" id="1.10.630.10">
    <property type="entry name" value="Cytochrome P450"/>
    <property type="match status" value="1"/>
</dbReference>
<keyword evidence="4" id="KW-1133">Transmembrane helix</keyword>
<evidence type="ECO:0008006" key="7">
    <source>
        <dbReference type="Google" id="ProtNLM"/>
    </source>
</evidence>
<proteinExistence type="inferred from homology"/>
<dbReference type="GO" id="GO:0006707">
    <property type="term" value="P:cholesterol catabolic process"/>
    <property type="evidence" value="ECO:0007669"/>
    <property type="project" value="InterPro"/>
</dbReference>
<evidence type="ECO:0000313" key="5">
    <source>
        <dbReference type="EnsemblMetazoa" id="XP_020892026.1"/>
    </source>
</evidence>
<dbReference type="RefSeq" id="XP_020892026.1">
    <property type="nucleotide sequence ID" value="XM_021036367.2"/>
</dbReference>
<dbReference type="OMA" id="HIATTYK"/>
<keyword evidence="2 3" id="KW-0349">Heme</keyword>
<keyword evidence="6" id="KW-1185">Reference proteome</keyword>
<dbReference type="InterPro" id="IPR039983">
    <property type="entry name" value="CYP46A1"/>
</dbReference>
<dbReference type="InterPro" id="IPR001128">
    <property type="entry name" value="Cyt_P450"/>
</dbReference>
<reference evidence="5" key="1">
    <citation type="submission" date="2022-11" db="UniProtKB">
        <authorList>
            <consortium name="EnsemblMetazoa"/>
        </authorList>
    </citation>
    <scope>IDENTIFICATION</scope>
</reference>
<evidence type="ECO:0000256" key="1">
    <source>
        <dbReference type="ARBA" id="ARBA00010617"/>
    </source>
</evidence>
<dbReference type="GO" id="GO:0020037">
    <property type="term" value="F:heme binding"/>
    <property type="evidence" value="ECO:0007669"/>
    <property type="project" value="InterPro"/>
</dbReference>
<dbReference type="Proteomes" id="UP000887567">
    <property type="component" value="Unplaced"/>
</dbReference>
<dbReference type="InterPro" id="IPR036396">
    <property type="entry name" value="Cyt_P450_sf"/>
</dbReference>
<accession>A0A913WPB2</accession>
<keyword evidence="2 3" id="KW-0479">Metal-binding</keyword>
<feature type="transmembrane region" description="Helical" evidence="4">
    <location>
        <begin position="80"/>
        <end position="97"/>
    </location>
</feature>
<dbReference type="KEGG" id="epa:110231351"/>
<dbReference type="SUPFAM" id="SSF48264">
    <property type="entry name" value="Cytochrome P450"/>
    <property type="match status" value="1"/>
</dbReference>
<dbReference type="OrthoDB" id="1470350at2759"/>
<protein>
    <recommendedName>
        <fullName evidence="7">Cytochrome P450</fullName>
    </recommendedName>
</protein>
<dbReference type="PANTHER" id="PTHR24293:SF0">
    <property type="entry name" value="CYP46A1 PROTEIN-RELATED"/>
    <property type="match status" value="1"/>
</dbReference>
<dbReference type="GO" id="GO:0005506">
    <property type="term" value="F:iron ion binding"/>
    <property type="evidence" value="ECO:0007669"/>
    <property type="project" value="InterPro"/>
</dbReference>
<keyword evidence="2 3" id="KW-0408">Iron</keyword>
<comment type="similarity">
    <text evidence="1 3">Belongs to the cytochrome P450 family.</text>
</comment>
<dbReference type="CDD" id="cd20613">
    <property type="entry name" value="CYP46A1-like"/>
    <property type="match status" value="1"/>
</dbReference>
<dbReference type="GO" id="GO:0033781">
    <property type="term" value="F:cholesterol 24-hydroxylase activity"/>
    <property type="evidence" value="ECO:0007669"/>
    <property type="project" value="InterPro"/>
</dbReference>
<evidence type="ECO:0000256" key="3">
    <source>
        <dbReference type="RuleBase" id="RU000461"/>
    </source>
</evidence>
<dbReference type="PRINTS" id="PR00385">
    <property type="entry name" value="P450"/>
</dbReference>
<dbReference type="GeneID" id="110231351"/>
<keyword evidence="4" id="KW-0812">Transmembrane</keyword>